<dbReference type="PANTHER" id="PTHR43618">
    <property type="entry name" value="7-ALPHA-HYDROXYSTEROID DEHYDROGENASE"/>
    <property type="match status" value="1"/>
</dbReference>
<evidence type="ECO:0000313" key="5">
    <source>
        <dbReference type="Proteomes" id="UP000650582"/>
    </source>
</evidence>
<dbReference type="GO" id="GO:0016491">
    <property type="term" value="F:oxidoreductase activity"/>
    <property type="evidence" value="ECO:0007669"/>
    <property type="project" value="UniProtKB-KW"/>
</dbReference>
<reference evidence="4" key="1">
    <citation type="submission" date="2020-09" db="EMBL/GenBank/DDBJ databases">
        <title>Comparative genome analyses of four rice-infecting Rhizoctonia solani isolates reveal extensive enrichment of homogalacturonan modification genes.</title>
        <authorList>
            <person name="Lee D.-Y."/>
            <person name="Jeon J."/>
            <person name="Kim K.-T."/>
            <person name="Cheong K."/>
            <person name="Song H."/>
            <person name="Choi G."/>
            <person name="Ko J."/>
            <person name="Opiyo S.O."/>
            <person name="Zuo S."/>
            <person name="Madhav S."/>
            <person name="Lee Y.-H."/>
            <person name="Wang G.-L."/>
        </authorList>
    </citation>
    <scope>NUCLEOTIDE SEQUENCE</scope>
    <source>
        <strain evidence="4">AG1-IA YN-7</strain>
    </source>
</reference>
<protein>
    <submittedName>
        <fullName evidence="4">RNA recognition motif</fullName>
    </submittedName>
</protein>
<comment type="similarity">
    <text evidence="1">Belongs to the short-chain dehydrogenases/reductases (SDR) family.</text>
</comment>
<gene>
    <name evidence="4" type="ORF">RHS04_07147</name>
</gene>
<dbReference type="SUPFAM" id="SSF51735">
    <property type="entry name" value="NAD(P)-binding Rossmann-fold domains"/>
    <property type="match status" value="2"/>
</dbReference>
<dbReference type="AlphaFoldDB" id="A0A8H7LHN0"/>
<sequence length="645" mass="67693">MAHLHLGKVFGVSGLTALVSGGGTGIGLMMAKGLAANGAKVYIGGRRKEVVEKASAEHGAGLSGKILPISLDVTNKESIESAVKLISSENDGKLDVLINNAGQVGPVSKFFSIPSAPERKDTETLGTALFKNESFQGWADVFTINVSSWFFLSTACLGLLERASKAREAETGGWSSSIIGISSISGQMKQAQDHFAYNASKAAGIHLTKMLSTELALRNIPVRVNSISPGAFPSEMTSMEGSAFTAKNVDLVGKGISKVPSARGGLDKDIVGAALYLASPASHYVNGQIITVDGGFISVNPSSETGNDLRLTKQLGLPIVEARSRFVAVRILKLHYDNLQAMDRLQLDKIFGVSGLTILVSGGGTGIGLMMAKGLAANGAKVYIGGRRKETVEKAAEEQGNGLSGSLIPISLDVTSKESIENAVKLISSENDGKLDVLVNNAGQVGPASRFFSNPDAPERKDTETLGTALFRNESFEEWSDLFSVNVSSIFFVSTAFLGLLENASKTRETETGGWSSSIINITSVSGQMKQSQDHFAYNASKAAGIHLTKMLSTELALRKIPIRVNTISPGPFPTEMTGSEGSTIPADVVELITKGITKVPSSRGGLDKDIVGAVVYLASPASYYVNGQVITVDGGFLAVNPAVA</sequence>
<comment type="caution">
    <text evidence="4">The sequence shown here is derived from an EMBL/GenBank/DDBJ whole genome shotgun (WGS) entry which is preliminary data.</text>
</comment>
<evidence type="ECO:0000256" key="2">
    <source>
        <dbReference type="ARBA" id="ARBA00022857"/>
    </source>
</evidence>
<dbReference type="PRINTS" id="PR00081">
    <property type="entry name" value="GDHRDH"/>
</dbReference>
<evidence type="ECO:0000313" key="4">
    <source>
        <dbReference type="EMBL" id="KAF8674564.1"/>
    </source>
</evidence>
<dbReference type="PRINTS" id="PR00080">
    <property type="entry name" value="SDRFAMILY"/>
</dbReference>
<keyword evidence="3" id="KW-0560">Oxidoreductase</keyword>
<proteinExistence type="inferred from homology"/>
<dbReference type="Proteomes" id="UP000650582">
    <property type="component" value="Unassembled WGS sequence"/>
</dbReference>
<dbReference type="PROSITE" id="PS00061">
    <property type="entry name" value="ADH_SHORT"/>
    <property type="match status" value="2"/>
</dbReference>
<organism evidence="4 5">
    <name type="scientific">Rhizoctonia solani</name>
    <dbReference type="NCBI Taxonomy" id="456999"/>
    <lineage>
        <taxon>Eukaryota</taxon>
        <taxon>Fungi</taxon>
        <taxon>Dikarya</taxon>
        <taxon>Basidiomycota</taxon>
        <taxon>Agaricomycotina</taxon>
        <taxon>Agaricomycetes</taxon>
        <taxon>Cantharellales</taxon>
        <taxon>Ceratobasidiaceae</taxon>
        <taxon>Rhizoctonia</taxon>
    </lineage>
</organism>
<evidence type="ECO:0000256" key="3">
    <source>
        <dbReference type="ARBA" id="ARBA00023002"/>
    </source>
</evidence>
<name>A0A8H7LHN0_9AGAM</name>
<dbReference type="Gene3D" id="3.40.50.720">
    <property type="entry name" value="NAD(P)-binding Rossmann-like Domain"/>
    <property type="match status" value="2"/>
</dbReference>
<dbReference type="InterPro" id="IPR020904">
    <property type="entry name" value="Sc_DH/Rdtase_CS"/>
</dbReference>
<keyword evidence="2" id="KW-0521">NADP</keyword>
<evidence type="ECO:0000256" key="1">
    <source>
        <dbReference type="ARBA" id="ARBA00006484"/>
    </source>
</evidence>
<dbReference type="PANTHER" id="PTHR43618:SF4">
    <property type="entry name" value="SHORT CHAIN DEHYDROGENASE_REDUCTASE FAMILY (AFU_ORTHOLOGUE AFUA_7G04540)"/>
    <property type="match status" value="1"/>
</dbReference>
<dbReference type="EMBL" id="JACYCC010000130">
    <property type="protein sequence ID" value="KAF8674564.1"/>
    <property type="molecule type" value="Genomic_DNA"/>
</dbReference>
<accession>A0A8H7LHN0</accession>
<dbReference type="InterPro" id="IPR036291">
    <property type="entry name" value="NAD(P)-bd_dom_sf"/>
</dbReference>
<dbReference type="InterPro" id="IPR052178">
    <property type="entry name" value="Sec_Metab_Biosynth_SDR"/>
</dbReference>
<dbReference type="InterPro" id="IPR002347">
    <property type="entry name" value="SDR_fam"/>
</dbReference>
<dbReference type="Pfam" id="PF00106">
    <property type="entry name" value="adh_short"/>
    <property type="match status" value="2"/>
</dbReference>
<dbReference type="FunFam" id="3.40.50.720:FF:000084">
    <property type="entry name" value="Short-chain dehydrogenase reductase"/>
    <property type="match status" value="2"/>
</dbReference>